<comment type="similarity">
    <text evidence="1">Belongs to the azoreductase type 2 family.</text>
</comment>
<proteinExistence type="inferred from homology"/>
<dbReference type="SUPFAM" id="SSF52218">
    <property type="entry name" value="Flavoproteins"/>
    <property type="match status" value="1"/>
</dbReference>
<reference evidence="3 4" key="1">
    <citation type="submission" date="2017-10" db="EMBL/GenBank/DDBJ databases">
        <title>Bacillus sp. nov., a halophilic bacterium isolated from a Yangshapao Lake.</title>
        <authorList>
            <person name="Wang H."/>
        </authorList>
    </citation>
    <scope>NUCLEOTIDE SEQUENCE [LARGE SCALE GENOMIC DNA]</scope>
    <source>
        <strain evidence="3 4">YSP-3</strain>
    </source>
</reference>
<dbReference type="RefSeq" id="WP_110521632.1">
    <property type="nucleotide sequence ID" value="NZ_PDOF01000004.1"/>
</dbReference>
<dbReference type="Proteomes" id="UP000248066">
    <property type="component" value="Unassembled WGS sequence"/>
</dbReference>
<dbReference type="Gene3D" id="3.40.50.360">
    <property type="match status" value="1"/>
</dbReference>
<dbReference type="PANTHER" id="PTHR30543:SF21">
    <property type="entry name" value="NAD(P)H-DEPENDENT FMN REDUCTASE LOT6"/>
    <property type="match status" value="1"/>
</dbReference>
<dbReference type="OrthoDB" id="9790975at2"/>
<dbReference type="InterPro" id="IPR050712">
    <property type="entry name" value="NAD(P)H-dep_reductase"/>
</dbReference>
<dbReference type="Pfam" id="PF03358">
    <property type="entry name" value="FMN_red"/>
    <property type="match status" value="1"/>
</dbReference>
<evidence type="ECO:0000313" key="4">
    <source>
        <dbReference type="Proteomes" id="UP000248066"/>
    </source>
</evidence>
<dbReference type="GO" id="GO:0010181">
    <property type="term" value="F:FMN binding"/>
    <property type="evidence" value="ECO:0007669"/>
    <property type="project" value="TreeGrafter"/>
</dbReference>
<dbReference type="EMBL" id="PDOF01000004">
    <property type="protein sequence ID" value="PYZ95506.1"/>
    <property type="molecule type" value="Genomic_DNA"/>
</dbReference>
<dbReference type="GO" id="GO:0016491">
    <property type="term" value="F:oxidoreductase activity"/>
    <property type="evidence" value="ECO:0007669"/>
    <property type="project" value="InterPro"/>
</dbReference>
<protein>
    <submittedName>
        <fullName evidence="3">FMN-dependent NADH-azoreductase</fullName>
    </submittedName>
</protein>
<keyword evidence="4" id="KW-1185">Reference proteome</keyword>
<evidence type="ECO:0000259" key="2">
    <source>
        <dbReference type="Pfam" id="PF03358"/>
    </source>
</evidence>
<gene>
    <name evidence="3" type="ORF">CR205_18410</name>
</gene>
<organism evidence="3 4">
    <name type="scientific">Alteribacter lacisalsi</name>
    <dbReference type="NCBI Taxonomy" id="2045244"/>
    <lineage>
        <taxon>Bacteria</taxon>
        <taxon>Bacillati</taxon>
        <taxon>Bacillota</taxon>
        <taxon>Bacilli</taxon>
        <taxon>Bacillales</taxon>
        <taxon>Bacillaceae</taxon>
        <taxon>Alteribacter</taxon>
    </lineage>
</organism>
<dbReference type="InterPro" id="IPR029039">
    <property type="entry name" value="Flavoprotein-like_sf"/>
</dbReference>
<name>A0A2W0H4H1_9BACI</name>
<feature type="domain" description="NADPH-dependent FMN reductase-like" evidence="2">
    <location>
        <begin position="7"/>
        <end position="147"/>
    </location>
</feature>
<dbReference type="InterPro" id="IPR005025">
    <property type="entry name" value="FMN_Rdtase-like_dom"/>
</dbReference>
<accession>A0A2W0H4H1</accession>
<evidence type="ECO:0000313" key="3">
    <source>
        <dbReference type="EMBL" id="PYZ95506.1"/>
    </source>
</evidence>
<dbReference type="GO" id="GO:0005829">
    <property type="term" value="C:cytosol"/>
    <property type="evidence" value="ECO:0007669"/>
    <property type="project" value="TreeGrafter"/>
</dbReference>
<sequence>MKSPTATVAIISGSMNTDSFTRKLLKEVEQRVQGLQMETEFIDVKELALPVYAPDEAPPEVIRTVSEKLREADGIVVGAPEYHGSYTGALKNLLDYLGSGEFEHKPIGLVTTTGGVKSGTNTLNHLRLVFRNLHGLVIPQQFAISQKETDIHISLDDSTSLRLETFIKGLEVEVRKMLLLKDNS</sequence>
<comment type="caution">
    <text evidence="3">The sequence shown here is derived from an EMBL/GenBank/DDBJ whole genome shotgun (WGS) entry which is preliminary data.</text>
</comment>
<dbReference type="AlphaFoldDB" id="A0A2W0H4H1"/>
<evidence type="ECO:0000256" key="1">
    <source>
        <dbReference type="ARBA" id="ARBA00009428"/>
    </source>
</evidence>
<dbReference type="PANTHER" id="PTHR30543">
    <property type="entry name" value="CHROMATE REDUCTASE"/>
    <property type="match status" value="1"/>
</dbReference>